<dbReference type="UniPathway" id="UPA00028">
    <property type="reaction ID" value="UER00005"/>
</dbReference>
<feature type="binding site" evidence="13">
    <location>
        <position position="153"/>
    </location>
    <ligand>
        <name>(R)-pantoate</name>
        <dbReference type="ChEBI" id="CHEBI:15980"/>
    </ligand>
</feature>
<dbReference type="GO" id="GO:0005524">
    <property type="term" value="F:ATP binding"/>
    <property type="evidence" value="ECO:0007669"/>
    <property type="project" value="UniProtKB-KW"/>
</dbReference>
<evidence type="ECO:0000313" key="14">
    <source>
        <dbReference type="EMBL" id="TNY31216.1"/>
    </source>
</evidence>
<keyword evidence="15" id="KW-1185">Reference proteome</keyword>
<proteinExistence type="inferred from homology"/>
<comment type="function">
    <text evidence="12 13">Catalyzes the condensation of pantoate with beta-alanine in an ATP-dependent reaction via a pantoyl-adenylate intermediate.</text>
</comment>
<evidence type="ECO:0000256" key="1">
    <source>
        <dbReference type="ARBA" id="ARBA00004496"/>
    </source>
</evidence>
<dbReference type="Gene3D" id="3.30.1300.10">
    <property type="entry name" value="Pantoate-beta-alanine ligase, C-terminal domain"/>
    <property type="match status" value="1"/>
</dbReference>
<protein>
    <recommendedName>
        <fullName evidence="5 13">Pantothenate synthetase</fullName>
        <shortName evidence="13">PS</shortName>
        <ecNumber evidence="4 13">6.3.2.1</ecNumber>
    </recommendedName>
    <alternativeName>
        <fullName evidence="13">Pantoate--beta-alanine ligase</fullName>
    </alternativeName>
    <alternativeName>
        <fullName evidence="13">Pantoate-activating enzyme</fullName>
    </alternativeName>
</protein>
<keyword evidence="6 13" id="KW-0963">Cytoplasm</keyword>
<evidence type="ECO:0000256" key="5">
    <source>
        <dbReference type="ARBA" id="ARBA00014155"/>
    </source>
</evidence>
<dbReference type="GO" id="GO:0005829">
    <property type="term" value="C:cytosol"/>
    <property type="evidence" value="ECO:0007669"/>
    <property type="project" value="TreeGrafter"/>
</dbReference>
<evidence type="ECO:0000256" key="3">
    <source>
        <dbReference type="ARBA" id="ARBA00009256"/>
    </source>
</evidence>
<dbReference type="SUPFAM" id="SSF52374">
    <property type="entry name" value="Nucleotidylyl transferase"/>
    <property type="match status" value="1"/>
</dbReference>
<evidence type="ECO:0000256" key="13">
    <source>
        <dbReference type="HAMAP-Rule" id="MF_00158"/>
    </source>
</evidence>
<comment type="similarity">
    <text evidence="3 13">Belongs to the pantothenate synthetase family.</text>
</comment>
<dbReference type="OrthoDB" id="9773087at2"/>
<dbReference type="Gene3D" id="3.40.50.620">
    <property type="entry name" value="HUPs"/>
    <property type="match status" value="1"/>
</dbReference>
<dbReference type="NCBIfam" id="TIGR00018">
    <property type="entry name" value="panC"/>
    <property type="match status" value="1"/>
</dbReference>
<comment type="subcellular location">
    <subcellularLocation>
        <location evidence="1 13">Cytoplasm</location>
    </subcellularLocation>
</comment>
<feature type="binding site" evidence="13">
    <location>
        <begin position="147"/>
        <end position="150"/>
    </location>
    <ligand>
        <name>ATP</name>
        <dbReference type="ChEBI" id="CHEBI:30616"/>
    </ligand>
</feature>
<feature type="binding site" evidence="13">
    <location>
        <begin position="30"/>
        <end position="37"/>
    </location>
    <ligand>
        <name>ATP</name>
        <dbReference type="ChEBI" id="CHEBI:30616"/>
    </ligand>
</feature>
<dbReference type="AlphaFoldDB" id="A0A5C5G914"/>
<keyword evidence="7 13" id="KW-0436">Ligase</keyword>
<feature type="binding site" evidence="13">
    <location>
        <position position="61"/>
    </location>
    <ligand>
        <name>(R)-pantoate</name>
        <dbReference type="ChEBI" id="CHEBI:15980"/>
    </ligand>
</feature>
<name>A0A5C5G914_9RHOB</name>
<dbReference type="CDD" id="cd00560">
    <property type="entry name" value="PanC"/>
    <property type="match status" value="1"/>
</dbReference>
<comment type="miscellaneous">
    <text evidence="13">The reaction proceeds by a bi uni uni bi ping pong mechanism.</text>
</comment>
<evidence type="ECO:0000256" key="8">
    <source>
        <dbReference type="ARBA" id="ARBA00022655"/>
    </source>
</evidence>
<feature type="binding site" evidence="13">
    <location>
        <begin position="184"/>
        <end position="187"/>
    </location>
    <ligand>
        <name>ATP</name>
        <dbReference type="ChEBI" id="CHEBI:30616"/>
    </ligand>
</feature>
<evidence type="ECO:0000256" key="12">
    <source>
        <dbReference type="ARBA" id="ARBA00055042"/>
    </source>
</evidence>
<comment type="pathway">
    <text evidence="2 13">Cofactor biosynthesis; (R)-pantothenate biosynthesis; (R)-pantothenate from (R)-pantoate and beta-alanine: step 1/1.</text>
</comment>
<dbReference type="EMBL" id="VFFF01000002">
    <property type="protein sequence ID" value="TNY31216.1"/>
    <property type="molecule type" value="Genomic_DNA"/>
</dbReference>
<accession>A0A5C5G914</accession>
<feature type="binding site" evidence="13">
    <location>
        <position position="61"/>
    </location>
    <ligand>
        <name>beta-alanine</name>
        <dbReference type="ChEBI" id="CHEBI:57966"/>
    </ligand>
</feature>
<dbReference type="GO" id="GO:0004592">
    <property type="term" value="F:pantoate-beta-alanine ligase activity"/>
    <property type="evidence" value="ECO:0007669"/>
    <property type="project" value="UniProtKB-UniRule"/>
</dbReference>
<evidence type="ECO:0000256" key="4">
    <source>
        <dbReference type="ARBA" id="ARBA00012219"/>
    </source>
</evidence>
<dbReference type="PANTHER" id="PTHR21299:SF1">
    <property type="entry name" value="PANTOATE--BETA-ALANINE LIGASE"/>
    <property type="match status" value="1"/>
</dbReference>
<dbReference type="Pfam" id="PF02569">
    <property type="entry name" value="Pantoate_ligase"/>
    <property type="match status" value="1"/>
</dbReference>
<dbReference type="HAMAP" id="MF_00158">
    <property type="entry name" value="PanC"/>
    <property type="match status" value="1"/>
</dbReference>
<feature type="active site" description="Proton donor" evidence="13">
    <location>
        <position position="37"/>
    </location>
</feature>
<dbReference type="EC" id="6.3.2.1" evidence="4 13"/>
<dbReference type="InterPro" id="IPR014729">
    <property type="entry name" value="Rossmann-like_a/b/a_fold"/>
</dbReference>
<reference evidence="14 15" key="1">
    <citation type="submission" date="2019-06" db="EMBL/GenBank/DDBJ databases">
        <title>Genome of new Rhodobacteraceae sp. SM1903.</title>
        <authorList>
            <person name="Ren X."/>
        </authorList>
    </citation>
    <scope>NUCLEOTIDE SEQUENCE [LARGE SCALE GENOMIC DNA]</scope>
    <source>
        <strain evidence="14 15">SM1903</strain>
    </source>
</reference>
<feature type="binding site" evidence="13">
    <location>
        <position position="176"/>
    </location>
    <ligand>
        <name>ATP</name>
        <dbReference type="ChEBI" id="CHEBI:30616"/>
    </ligand>
</feature>
<dbReference type="FunFam" id="3.40.50.620:FF:000114">
    <property type="entry name" value="Pantothenate synthetase"/>
    <property type="match status" value="1"/>
</dbReference>
<dbReference type="GO" id="GO:0015940">
    <property type="term" value="P:pantothenate biosynthetic process"/>
    <property type="evidence" value="ECO:0007669"/>
    <property type="project" value="UniProtKB-UniRule"/>
</dbReference>
<comment type="caution">
    <text evidence="14">The sequence shown here is derived from an EMBL/GenBank/DDBJ whole genome shotgun (WGS) entry which is preliminary data.</text>
</comment>
<evidence type="ECO:0000256" key="6">
    <source>
        <dbReference type="ARBA" id="ARBA00022490"/>
    </source>
</evidence>
<evidence type="ECO:0000256" key="11">
    <source>
        <dbReference type="ARBA" id="ARBA00048258"/>
    </source>
</evidence>
<evidence type="ECO:0000256" key="7">
    <source>
        <dbReference type="ARBA" id="ARBA00022598"/>
    </source>
</evidence>
<dbReference type="RefSeq" id="WP_140196013.1">
    <property type="nucleotide sequence ID" value="NZ_CP065915.1"/>
</dbReference>
<keyword evidence="10 13" id="KW-0067">ATP-binding</keyword>
<gene>
    <name evidence="13" type="primary">panC</name>
    <name evidence="14" type="ORF">FHY64_14390</name>
</gene>
<evidence type="ECO:0000256" key="9">
    <source>
        <dbReference type="ARBA" id="ARBA00022741"/>
    </source>
</evidence>
<keyword evidence="8 13" id="KW-0566">Pantothenate biosynthesis</keyword>
<evidence type="ECO:0000256" key="10">
    <source>
        <dbReference type="ARBA" id="ARBA00022840"/>
    </source>
</evidence>
<dbReference type="InterPro" id="IPR003721">
    <property type="entry name" value="Pantoate_ligase"/>
</dbReference>
<comment type="catalytic activity">
    <reaction evidence="11 13">
        <text>(R)-pantoate + beta-alanine + ATP = (R)-pantothenate + AMP + diphosphate + H(+)</text>
        <dbReference type="Rhea" id="RHEA:10912"/>
        <dbReference type="ChEBI" id="CHEBI:15378"/>
        <dbReference type="ChEBI" id="CHEBI:15980"/>
        <dbReference type="ChEBI" id="CHEBI:29032"/>
        <dbReference type="ChEBI" id="CHEBI:30616"/>
        <dbReference type="ChEBI" id="CHEBI:33019"/>
        <dbReference type="ChEBI" id="CHEBI:57966"/>
        <dbReference type="ChEBI" id="CHEBI:456215"/>
        <dbReference type="EC" id="6.3.2.1"/>
    </reaction>
</comment>
<evidence type="ECO:0000256" key="2">
    <source>
        <dbReference type="ARBA" id="ARBA00004990"/>
    </source>
</evidence>
<sequence length="286" mass="31104">MKICRTIEEMRETLANYRRAGESIGLVTTMGALHEGHIALVHAARERHARVATTIFVNPTQFGEAADLAAYPRTEAQDLEMFEAAGVDVVLLPQVDEIYPDGEETIVETTSLGNMLHGAVRPGHFRGVTTVVTKLFNIVRPDAAYFGEKDYQQLAVIRRMTGDLLFGIDIVGVPTVREADGLAMSSRNARLSPEDRDAAPVLNRALEAAQAIALPGVPVEEIARTIRDTVAAEPRARLEGLDMVDPATFRPIITGPLDGPVGIMISARFGQGDHAVLLIDQREIHP</sequence>
<dbReference type="Proteomes" id="UP000314011">
    <property type="component" value="Unassembled WGS sequence"/>
</dbReference>
<evidence type="ECO:0000313" key="15">
    <source>
        <dbReference type="Proteomes" id="UP000314011"/>
    </source>
</evidence>
<dbReference type="PANTHER" id="PTHR21299">
    <property type="entry name" value="CYTIDYLATE KINASE/PANTOATE-BETA-ALANINE LIGASE"/>
    <property type="match status" value="1"/>
</dbReference>
<comment type="subunit">
    <text evidence="13">Homodimer.</text>
</comment>
<keyword evidence="9 13" id="KW-0547">Nucleotide-binding</keyword>
<organism evidence="14 15">
    <name type="scientific">Pelagovum pacificum</name>
    <dbReference type="NCBI Taxonomy" id="2588711"/>
    <lineage>
        <taxon>Bacteria</taxon>
        <taxon>Pseudomonadati</taxon>
        <taxon>Pseudomonadota</taxon>
        <taxon>Alphaproteobacteria</taxon>
        <taxon>Rhodobacterales</taxon>
        <taxon>Paracoccaceae</taxon>
        <taxon>Pelagovum</taxon>
    </lineage>
</organism>
<dbReference type="InterPro" id="IPR042176">
    <property type="entry name" value="Pantoate_ligase_C"/>
</dbReference>